<dbReference type="EMBL" id="JAEUBF010000389">
    <property type="protein sequence ID" value="KAH3679134.1"/>
    <property type="molecule type" value="Genomic_DNA"/>
</dbReference>
<dbReference type="PROSITE" id="PS50850">
    <property type="entry name" value="MFS"/>
    <property type="match status" value="1"/>
</dbReference>
<dbReference type="InterPro" id="IPR036259">
    <property type="entry name" value="MFS_trans_sf"/>
</dbReference>
<evidence type="ECO:0000259" key="8">
    <source>
        <dbReference type="PROSITE" id="PS50850"/>
    </source>
</evidence>
<keyword evidence="2" id="KW-0813">Transport</keyword>
<evidence type="ECO:0000313" key="9">
    <source>
        <dbReference type="EMBL" id="KAH3679134.1"/>
    </source>
</evidence>
<comment type="subcellular location">
    <subcellularLocation>
        <location evidence="1">Membrane</location>
        <topology evidence="1">Multi-pass membrane protein</topology>
    </subcellularLocation>
</comment>
<feature type="transmembrane region" description="Helical" evidence="7">
    <location>
        <begin position="399"/>
        <end position="419"/>
    </location>
</feature>
<feature type="transmembrane region" description="Helical" evidence="7">
    <location>
        <begin position="57"/>
        <end position="78"/>
    </location>
</feature>
<evidence type="ECO:0000313" key="10">
    <source>
        <dbReference type="Proteomes" id="UP000769528"/>
    </source>
</evidence>
<dbReference type="SUPFAM" id="SSF103473">
    <property type="entry name" value="MFS general substrate transporter"/>
    <property type="match status" value="1"/>
</dbReference>
<dbReference type="InterPro" id="IPR020846">
    <property type="entry name" value="MFS_dom"/>
</dbReference>
<reference evidence="9" key="1">
    <citation type="journal article" date="2021" name="Open Biol.">
        <title>Shared evolutionary footprints suggest mitochondrial oxidative damage underlies multiple complex I losses in fungi.</title>
        <authorList>
            <person name="Schikora-Tamarit M.A."/>
            <person name="Marcet-Houben M."/>
            <person name="Nosek J."/>
            <person name="Gabaldon T."/>
        </authorList>
    </citation>
    <scope>NUCLEOTIDE SEQUENCE</scope>
    <source>
        <strain evidence="9">CBS6341</strain>
    </source>
</reference>
<feature type="transmembrane region" description="Helical" evidence="7">
    <location>
        <begin position="295"/>
        <end position="317"/>
    </location>
</feature>
<organism evidence="9 10">
    <name type="scientific">Wickerhamomyces mucosus</name>
    <dbReference type="NCBI Taxonomy" id="1378264"/>
    <lineage>
        <taxon>Eukaryota</taxon>
        <taxon>Fungi</taxon>
        <taxon>Dikarya</taxon>
        <taxon>Ascomycota</taxon>
        <taxon>Saccharomycotina</taxon>
        <taxon>Saccharomycetes</taxon>
        <taxon>Phaffomycetales</taxon>
        <taxon>Wickerhamomycetaceae</taxon>
        <taxon>Wickerhamomyces</taxon>
    </lineage>
</organism>
<dbReference type="PANTHER" id="PTHR43791:SF39">
    <property type="entry name" value="TRANSPORTER LIZ1_SEO1, PUTATIVE (AFU_ORTHOLOGUE AFUA_3G00980)-RELATED"/>
    <property type="match status" value="1"/>
</dbReference>
<dbReference type="Proteomes" id="UP000769528">
    <property type="component" value="Unassembled WGS sequence"/>
</dbReference>
<keyword evidence="4 7" id="KW-1133">Transmembrane helix</keyword>
<comment type="caution">
    <text evidence="9">The sequence shown here is derived from an EMBL/GenBank/DDBJ whole genome shotgun (WGS) entry which is preliminary data.</text>
</comment>
<reference evidence="9" key="2">
    <citation type="submission" date="2021-01" db="EMBL/GenBank/DDBJ databases">
        <authorList>
            <person name="Schikora-Tamarit M.A."/>
        </authorList>
    </citation>
    <scope>NUCLEOTIDE SEQUENCE</scope>
    <source>
        <strain evidence="9">CBS6341</strain>
    </source>
</reference>
<feature type="transmembrane region" description="Helical" evidence="7">
    <location>
        <begin position="163"/>
        <end position="183"/>
    </location>
</feature>
<feature type="transmembrane region" description="Helical" evidence="7">
    <location>
        <begin position="132"/>
        <end position="151"/>
    </location>
</feature>
<name>A0A9P8PXJ9_9ASCO</name>
<feature type="transmembrane region" description="Helical" evidence="7">
    <location>
        <begin position="368"/>
        <end position="387"/>
    </location>
</feature>
<dbReference type="FunFam" id="1.20.1250.20:FF:000065">
    <property type="entry name" value="Putative MFS pantothenate transporter"/>
    <property type="match status" value="1"/>
</dbReference>
<dbReference type="AlphaFoldDB" id="A0A9P8PXJ9"/>
<evidence type="ECO:0000256" key="5">
    <source>
        <dbReference type="ARBA" id="ARBA00023136"/>
    </source>
</evidence>
<keyword evidence="5 7" id="KW-0472">Membrane</keyword>
<feature type="transmembrane region" description="Helical" evidence="7">
    <location>
        <begin position="337"/>
        <end position="356"/>
    </location>
</feature>
<accession>A0A9P8PXJ9</accession>
<evidence type="ECO:0000256" key="2">
    <source>
        <dbReference type="ARBA" id="ARBA00022448"/>
    </source>
</evidence>
<dbReference type="InterPro" id="IPR011701">
    <property type="entry name" value="MFS"/>
</dbReference>
<evidence type="ECO:0000256" key="3">
    <source>
        <dbReference type="ARBA" id="ARBA00022692"/>
    </source>
</evidence>
<keyword evidence="3 7" id="KW-0812">Transmembrane</keyword>
<feature type="transmembrane region" description="Helical" evidence="7">
    <location>
        <begin position="431"/>
        <end position="454"/>
    </location>
</feature>
<evidence type="ECO:0000256" key="1">
    <source>
        <dbReference type="ARBA" id="ARBA00004141"/>
    </source>
</evidence>
<feature type="transmembrane region" description="Helical" evidence="7">
    <location>
        <begin position="466"/>
        <end position="485"/>
    </location>
</feature>
<evidence type="ECO:0000256" key="6">
    <source>
        <dbReference type="ARBA" id="ARBA00037968"/>
    </source>
</evidence>
<evidence type="ECO:0000256" key="7">
    <source>
        <dbReference type="SAM" id="Phobius"/>
    </source>
</evidence>
<keyword evidence="10" id="KW-1185">Reference proteome</keyword>
<dbReference type="PANTHER" id="PTHR43791">
    <property type="entry name" value="PERMEASE-RELATED"/>
    <property type="match status" value="1"/>
</dbReference>
<feature type="domain" description="Major facilitator superfamily (MFS) profile" evidence="8">
    <location>
        <begin position="65"/>
        <end position="527"/>
    </location>
</feature>
<evidence type="ECO:0000256" key="4">
    <source>
        <dbReference type="ARBA" id="ARBA00022989"/>
    </source>
</evidence>
<dbReference type="GO" id="GO:0016020">
    <property type="term" value="C:membrane"/>
    <property type="evidence" value="ECO:0007669"/>
    <property type="project" value="UniProtKB-SubCell"/>
</dbReference>
<dbReference type="GO" id="GO:0022857">
    <property type="term" value="F:transmembrane transporter activity"/>
    <property type="evidence" value="ECO:0007669"/>
    <property type="project" value="InterPro"/>
</dbReference>
<protein>
    <recommendedName>
        <fullName evidence="8">Major facilitator superfamily (MFS) profile domain-containing protein</fullName>
    </recommendedName>
</protein>
<sequence>MVIAETEAYAEKHKSGINNDTISLSSKVSEEYVETPVHTWKGRIWDAWDKPKEEAWFLLKLDASLLFILSSGVFLRYLDQSNITSSFTSGMKEDLSLYGNELNYANALFSIGYAIGQIPSNLLLSKLKHPHYYIAAIEIIWSVLTFCTSSIKTAKGMYGIRFLLGLVESGHFPAAMYIASSWYTKKELSKRISIIQFNVQTGPLVGYLLQAATYSGLNGVSGRAGWRWMFIIDGVLSLPMAVLVLLLLPDIPRTQNPNWIFSEKELDLARKRVPIEAKVHATFKKKDIKSWLGTWHVYFFCSLFVLEVVSLLSSSSINYWFKSFNTSTHKRFTVPQINHYSSVPNAIAIVITILYGYLSDNVLGGRRYILIAFASLVGFILSLSLALTPVHGSNIHIRWALFYLFPLSSSAAAQSWTWVNEACLGEPTKRAFVGACMNAFCYAFSAFVPIVAYPTNHQPYVKGGNITSACTAITTLFLALAGGYIQHRGATTGFFRTIPLVSEIEDQSELKQDTADEIDIEKDSVDK</sequence>
<gene>
    <name evidence="9" type="ORF">WICMUC_001144</name>
</gene>
<comment type="similarity">
    <text evidence="6">Belongs to the major facilitator superfamily. Allantoate permease family.</text>
</comment>
<proteinExistence type="inferred from homology"/>
<dbReference type="OrthoDB" id="3639251at2759"/>
<dbReference type="Gene3D" id="1.20.1250.20">
    <property type="entry name" value="MFS general substrate transporter like domains"/>
    <property type="match status" value="2"/>
</dbReference>
<dbReference type="Pfam" id="PF07690">
    <property type="entry name" value="MFS_1"/>
    <property type="match status" value="1"/>
</dbReference>
<feature type="transmembrane region" description="Helical" evidence="7">
    <location>
        <begin position="228"/>
        <end position="248"/>
    </location>
</feature>